<dbReference type="Gene3D" id="2.130.10.10">
    <property type="entry name" value="YVTN repeat-like/Quinoprotein amine dehydrogenase"/>
    <property type="match status" value="1"/>
</dbReference>
<dbReference type="InterPro" id="IPR036322">
    <property type="entry name" value="WD40_repeat_dom_sf"/>
</dbReference>
<dbReference type="AlphaFoldDB" id="A0AAD6UP28"/>
<dbReference type="EMBL" id="JARJCW010000129">
    <property type="protein sequence ID" value="KAJ7191718.1"/>
    <property type="molecule type" value="Genomic_DNA"/>
</dbReference>
<name>A0AAD6UP28_9AGAR</name>
<dbReference type="PANTHER" id="PTHR13211">
    <property type="entry name" value="TELOMERASE CAJAL BODY PROTEIN 1"/>
    <property type="match status" value="1"/>
</dbReference>
<dbReference type="PANTHER" id="PTHR13211:SF0">
    <property type="entry name" value="TELOMERASE CAJAL BODY PROTEIN 1"/>
    <property type="match status" value="1"/>
</dbReference>
<dbReference type="InterPro" id="IPR015943">
    <property type="entry name" value="WD40/YVTN_repeat-like_dom_sf"/>
</dbReference>
<dbReference type="InterPro" id="IPR051150">
    <property type="entry name" value="SWT21/TCAB1_mRNA_Telomere"/>
</dbReference>
<dbReference type="Proteomes" id="UP001219525">
    <property type="component" value="Unassembled WGS sequence"/>
</dbReference>
<proteinExistence type="predicted"/>
<evidence type="ECO:0000256" key="1">
    <source>
        <dbReference type="SAM" id="MobiDB-lite"/>
    </source>
</evidence>
<organism evidence="2 3">
    <name type="scientific">Mycena pura</name>
    <dbReference type="NCBI Taxonomy" id="153505"/>
    <lineage>
        <taxon>Eukaryota</taxon>
        <taxon>Fungi</taxon>
        <taxon>Dikarya</taxon>
        <taxon>Basidiomycota</taxon>
        <taxon>Agaricomycotina</taxon>
        <taxon>Agaricomycetes</taxon>
        <taxon>Agaricomycetidae</taxon>
        <taxon>Agaricales</taxon>
        <taxon>Marasmiineae</taxon>
        <taxon>Mycenaceae</taxon>
        <taxon>Mycena</taxon>
    </lineage>
</organism>
<gene>
    <name evidence="2" type="ORF">GGX14DRAFT_597183</name>
</gene>
<dbReference type="SUPFAM" id="SSF50978">
    <property type="entry name" value="WD40 repeat-like"/>
    <property type="match status" value="1"/>
</dbReference>
<evidence type="ECO:0000313" key="2">
    <source>
        <dbReference type="EMBL" id="KAJ7191718.1"/>
    </source>
</evidence>
<evidence type="ECO:0000313" key="3">
    <source>
        <dbReference type="Proteomes" id="UP001219525"/>
    </source>
</evidence>
<feature type="region of interest" description="Disordered" evidence="1">
    <location>
        <begin position="367"/>
        <end position="408"/>
    </location>
</feature>
<sequence length="429" mass="46422">MDAAATFTWAPPEFNLSRQPALAPWAGISEPFPHGDFPRSAKWCADGAAVLAQCEQRQFRLYSSDADTARAVSQPGPILDYAWYPTASPANPAAFCFVASVRETPVKLLDASDGRLRASYPIVDHRERQVAPHCLAFNMLGTRSCSSCLLYCGFEHAIEVFDIGRPGPGTRLPTSPSKKSRDGLKGIISALAFSPSYDSDFYAAGSLAATSGNIALFSGEEAVPTHYVDGGPAAGVTQLHFNPMRPHILYAAFRRRRALYSWDLRADTGTPLRVYASTPRGDDPHPSDTYQKRRFDVEIGGRFLGVGDQEGNVSIFDLSSEVDAAVDTTAKVPISTPCLTYKAHKDAIGGIAFHPTKPALLSVSGSRHFDMDESGSSSSSEEDLEDLEGDARSSGLRSVRHPTTRAAPLPRDASMKLWDLGVEFTMTDI</sequence>
<accession>A0AAD6UP28</accession>
<protein>
    <submittedName>
        <fullName evidence="2">WD40-repeat-containing domain protein</fullName>
    </submittedName>
</protein>
<comment type="caution">
    <text evidence="2">The sequence shown here is derived from an EMBL/GenBank/DDBJ whole genome shotgun (WGS) entry which is preliminary data.</text>
</comment>
<keyword evidence="3" id="KW-1185">Reference proteome</keyword>
<reference evidence="2" key="1">
    <citation type="submission" date="2023-03" db="EMBL/GenBank/DDBJ databases">
        <title>Massive genome expansion in bonnet fungi (Mycena s.s.) driven by repeated elements and novel gene families across ecological guilds.</title>
        <authorList>
            <consortium name="Lawrence Berkeley National Laboratory"/>
            <person name="Harder C.B."/>
            <person name="Miyauchi S."/>
            <person name="Viragh M."/>
            <person name="Kuo A."/>
            <person name="Thoen E."/>
            <person name="Andreopoulos B."/>
            <person name="Lu D."/>
            <person name="Skrede I."/>
            <person name="Drula E."/>
            <person name="Henrissat B."/>
            <person name="Morin E."/>
            <person name="Kohler A."/>
            <person name="Barry K."/>
            <person name="LaButti K."/>
            <person name="Morin E."/>
            <person name="Salamov A."/>
            <person name="Lipzen A."/>
            <person name="Mereny Z."/>
            <person name="Hegedus B."/>
            <person name="Baldrian P."/>
            <person name="Stursova M."/>
            <person name="Weitz H."/>
            <person name="Taylor A."/>
            <person name="Grigoriev I.V."/>
            <person name="Nagy L.G."/>
            <person name="Martin F."/>
            <person name="Kauserud H."/>
        </authorList>
    </citation>
    <scope>NUCLEOTIDE SEQUENCE</scope>
    <source>
        <strain evidence="2">9144</strain>
    </source>
</reference>